<gene>
    <name evidence="1" type="ORF">JOF46_003594</name>
</gene>
<proteinExistence type="predicted"/>
<accession>A0ABS4WHK3</accession>
<evidence type="ECO:0000313" key="1">
    <source>
        <dbReference type="EMBL" id="MBP2375682.1"/>
    </source>
</evidence>
<keyword evidence="2" id="KW-1185">Reference proteome</keyword>
<comment type="caution">
    <text evidence="1">The sequence shown here is derived from an EMBL/GenBank/DDBJ whole genome shotgun (WGS) entry which is preliminary data.</text>
</comment>
<name>A0ABS4WHK3_9MICC</name>
<dbReference type="EMBL" id="JAGIOE010000001">
    <property type="protein sequence ID" value="MBP2375682.1"/>
    <property type="molecule type" value="Genomic_DNA"/>
</dbReference>
<sequence>MRSLRTTGASMVEDAERTNSPISCSFATASFEVIPSSLASSCTRTLATFLLSEGPHHFFLQSFWHEPTFAV</sequence>
<evidence type="ECO:0000313" key="2">
    <source>
        <dbReference type="Proteomes" id="UP000766570"/>
    </source>
</evidence>
<organism evidence="1 2">
    <name type="scientific">Paeniglutamicibacter psychrophenolicus</name>
    <dbReference type="NCBI Taxonomy" id="257454"/>
    <lineage>
        <taxon>Bacteria</taxon>
        <taxon>Bacillati</taxon>
        <taxon>Actinomycetota</taxon>
        <taxon>Actinomycetes</taxon>
        <taxon>Micrococcales</taxon>
        <taxon>Micrococcaceae</taxon>
        <taxon>Paeniglutamicibacter</taxon>
    </lineage>
</organism>
<dbReference type="Proteomes" id="UP000766570">
    <property type="component" value="Unassembled WGS sequence"/>
</dbReference>
<reference evidence="1 2" key="1">
    <citation type="submission" date="2021-03" db="EMBL/GenBank/DDBJ databases">
        <title>Sequencing the genomes of 1000 actinobacteria strains.</title>
        <authorList>
            <person name="Klenk H.-P."/>
        </authorList>
    </citation>
    <scope>NUCLEOTIDE SEQUENCE [LARGE SCALE GENOMIC DNA]</scope>
    <source>
        <strain evidence="1 2">DSM 15454</strain>
    </source>
</reference>
<protein>
    <submittedName>
        <fullName evidence="1">Uncharacterized protein</fullName>
    </submittedName>
</protein>